<feature type="binding site" evidence="4">
    <location>
        <position position="82"/>
    </location>
    <ligand>
        <name>substrate</name>
    </ligand>
</feature>
<gene>
    <name evidence="4" type="primary">ubiC</name>
    <name evidence="5" type="ORF">QWJ08_13245</name>
</gene>
<feature type="binding site" evidence="4">
    <location>
        <position position="165"/>
    </location>
    <ligand>
        <name>substrate</name>
    </ligand>
</feature>
<dbReference type="InterPro" id="IPR007440">
    <property type="entry name" value="Chorismate--pyruvate_lyase"/>
</dbReference>
<keyword evidence="2 4" id="KW-0831">Ubiquinone biosynthesis</keyword>
<dbReference type="RefSeq" id="WP_289962299.1">
    <property type="nucleotide sequence ID" value="NZ_JAUEOZ010000001.1"/>
</dbReference>
<dbReference type="Pfam" id="PF04345">
    <property type="entry name" value="Chor_lyase"/>
    <property type="match status" value="1"/>
</dbReference>
<comment type="catalytic activity">
    <reaction evidence="4">
        <text>chorismate = 4-hydroxybenzoate + pyruvate</text>
        <dbReference type="Rhea" id="RHEA:16505"/>
        <dbReference type="ChEBI" id="CHEBI:15361"/>
        <dbReference type="ChEBI" id="CHEBI:17879"/>
        <dbReference type="ChEBI" id="CHEBI:29748"/>
        <dbReference type="EC" id="4.1.3.40"/>
    </reaction>
</comment>
<dbReference type="EMBL" id="JAUEOZ010000001">
    <property type="protein sequence ID" value="MDN2482324.1"/>
    <property type="molecule type" value="Genomic_DNA"/>
</dbReference>
<organism evidence="5 6">
    <name type="scientific">Vibrio agarivorans</name>
    <dbReference type="NCBI Taxonomy" id="153622"/>
    <lineage>
        <taxon>Bacteria</taxon>
        <taxon>Pseudomonadati</taxon>
        <taxon>Pseudomonadota</taxon>
        <taxon>Gammaproteobacteria</taxon>
        <taxon>Vibrionales</taxon>
        <taxon>Vibrionaceae</taxon>
        <taxon>Vibrio</taxon>
    </lineage>
</organism>
<dbReference type="PANTHER" id="PTHR38683">
    <property type="entry name" value="CHORISMATE PYRUVATE-LYASE"/>
    <property type="match status" value="1"/>
</dbReference>
<comment type="subcellular location">
    <subcellularLocation>
        <location evidence="4">Cytoplasm</location>
    </subcellularLocation>
</comment>
<dbReference type="Proteomes" id="UP001169719">
    <property type="component" value="Unassembled WGS sequence"/>
</dbReference>
<reference evidence="5" key="1">
    <citation type="submission" date="2024-05" db="EMBL/GenBank/DDBJ databases">
        <title>Genome Sequences of Four Agar- Degrading Marine Bacteria.</title>
        <authorList>
            <person name="Phillips E.K."/>
            <person name="Shaffer J.C."/>
            <person name="Henson M.W."/>
            <person name="Temperton B."/>
            <person name="Thrash C.J."/>
            <person name="Martin M.O."/>
        </authorList>
    </citation>
    <scope>NUCLEOTIDE SEQUENCE</scope>
    <source>
        <strain evidence="5">EKP203</strain>
    </source>
</reference>
<sequence>MELSVTEYLQALREMHWQSPKVFVFKDSLTRNWLTEQGSLSLLLEKYCNDLTVELLQSDMKSPTDLALSESEHLPKEDYLLRKVILKGDQQPWVLGRTLIPQSSMIGETHNLADQGEIPLGFTVFKSTKVRRDSLQVGETVVAGKLLLARRSRLWVDERPILVAELFLPNAPIYAQGNQA</sequence>
<keyword evidence="6" id="KW-1185">Reference proteome</keyword>
<evidence type="ECO:0000256" key="1">
    <source>
        <dbReference type="ARBA" id="ARBA00022490"/>
    </source>
</evidence>
<keyword evidence="1 4" id="KW-0963">Cytoplasm</keyword>
<evidence type="ECO:0000256" key="4">
    <source>
        <dbReference type="HAMAP-Rule" id="MF_01632"/>
    </source>
</evidence>
<dbReference type="PANTHER" id="PTHR38683:SF1">
    <property type="entry name" value="CHORISMATE PYRUVATE-LYASE"/>
    <property type="match status" value="1"/>
</dbReference>
<name>A0ABT7Y2P8_9VIBR</name>
<dbReference type="SUPFAM" id="SSF64288">
    <property type="entry name" value="Chorismate lyase-like"/>
    <property type="match status" value="1"/>
</dbReference>
<keyword evidence="4" id="KW-0670">Pyruvate</keyword>
<evidence type="ECO:0000256" key="2">
    <source>
        <dbReference type="ARBA" id="ARBA00022688"/>
    </source>
</evidence>
<dbReference type="EC" id="4.1.3.40" evidence="4"/>
<dbReference type="InterPro" id="IPR028978">
    <property type="entry name" value="Chorismate_lyase_/UTRA_dom_sf"/>
</dbReference>
<feature type="binding site" evidence="4">
    <location>
        <position position="120"/>
    </location>
    <ligand>
        <name>substrate</name>
    </ligand>
</feature>
<comment type="similarity">
    <text evidence="4">Belongs to the UbiC family.</text>
</comment>
<comment type="pathway">
    <text evidence="4">Cofactor biosynthesis; ubiquinone biosynthesis.</text>
</comment>
<comment type="caution">
    <text evidence="4">Lacks conserved residue(s) required for the propagation of feature annotation.</text>
</comment>
<accession>A0ABT7Y2P8</accession>
<protein>
    <recommendedName>
        <fullName evidence="4">Probable chorismate pyruvate-lyase</fullName>
        <shortName evidence="4">CL</shortName>
        <shortName evidence="4">CPL</shortName>
        <ecNumber evidence="4">4.1.3.40</ecNumber>
    </recommendedName>
</protein>
<proteinExistence type="inferred from homology"/>
<keyword evidence="3 4" id="KW-0456">Lyase</keyword>
<comment type="function">
    <text evidence="4">Removes the pyruvyl group from chorismate, with concomitant aromatization of the ring, to provide 4-hydroxybenzoate (4HB) for the ubiquinone pathway.</text>
</comment>
<evidence type="ECO:0000313" key="6">
    <source>
        <dbReference type="Proteomes" id="UP001169719"/>
    </source>
</evidence>
<dbReference type="HAMAP" id="MF_01632">
    <property type="entry name" value="UbiC"/>
    <property type="match status" value="1"/>
</dbReference>
<evidence type="ECO:0000313" key="5">
    <source>
        <dbReference type="EMBL" id="MDN2482324.1"/>
    </source>
</evidence>
<dbReference type="Gene3D" id="3.40.1410.10">
    <property type="entry name" value="Chorismate lyase-like"/>
    <property type="match status" value="1"/>
</dbReference>
<comment type="caution">
    <text evidence="5">The sequence shown here is derived from an EMBL/GenBank/DDBJ whole genome shotgun (WGS) entry which is preliminary data.</text>
</comment>
<evidence type="ECO:0000256" key="3">
    <source>
        <dbReference type="ARBA" id="ARBA00023239"/>
    </source>
</evidence>
<dbReference type="GO" id="GO:0008813">
    <property type="term" value="F:chorismate lyase activity"/>
    <property type="evidence" value="ECO:0007669"/>
    <property type="project" value="UniProtKB-EC"/>
</dbReference>